<dbReference type="InterPro" id="IPR016032">
    <property type="entry name" value="Sig_transdc_resp-reg_C-effctor"/>
</dbReference>
<keyword evidence="2" id="KW-0067">ATP-binding</keyword>
<reference evidence="3" key="1">
    <citation type="journal article" date="2019" name="Int. J. Syst. Evol. Microbiol.">
        <title>The Global Catalogue of Microorganisms (GCM) 10K type strain sequencing project: providing services to taxonomists for standard genome sequencing and annotation.</title>
        <authorList>
            <consortium name="The Broad Institute Genomics Platform"/>
            <consortium name="The Broad Institute Genome Sequencing Center for Infectious Disease"/>
            <person name="Wu L."/>
            <person name="Ma J."/>
        </authorList>
    </citation>
    <scope>NUCLEOTIDE SEQUENCE [LARGE SCALE GENOMIC DNA]</scope>
    <source>
        <strain evidence="3">TBRC 5832</strain>
    </source>
</reference>
<dbReference type="Proteomes" id="UP001595867">
    <property type="component" value="Unassembled WGS sequence"/>
</dbReference>
<dbReference type="InterPro" id="IPR058852">
    <property type="entry name" value="HTH_77"/>
</dbReference>
<dbReference type="PANTHER" id="PTHR47691:SF3">
    <property type="entry name" value="HTH-TYPE TRANSCRIPTIONAL REGULATOR RV0890C-RELATED"/>
    <property type="match status" value="1"/>
</dbReference>
<dbReference type="SUPFAM" id="SSF48452">
    <property type="entry name" value="TPR-like"/>
    <property type="match status" value="1"/>
</dbReference>
<dbReference type="SUPFAM" id="SSF46894">
    <property type="entry name" value="C-terminal effector domain of the bipartite response regulators"/>
    <property type="match status" value="1"/>
</dbReference>
<evidence type="ECO:0000313" key="2">
    <source>
        <dbReference type="EMBL" id="MFC4071776.1"/>
    </source>
</evidence>
<feature type="domain" description="HTH luxR-type" evidence="1">
    <location>
        <begin position="694"/>
        <end position="759"/>
    </location>
</feature>
<comment type="caution">
    <text evidence="2">The sequence shown here is derived from an EMBL/GenBank/DDBJ whole genome shotgun (WGS) entry which is preliminary data.</text>
</comment>
<name>A0ABV8J6V8_9ACTN</name>
<dbReference type="SMART" id="SM00421">
    <property type="entry name" value="HTH_LUXR"/>
    <property type="match status" value="1"/>
</dbReference>
<dbReference type="Pfam" id="PF00931">
    <property type="entry name" value="NB-ARC"/>
    <property type="match status" value="1"/>
</dbReference>
<proteinExistence type="predicted"/>
<dbReference type="InterPro" id="IPR011990">
    <property type="entry name" value="TPR-like_helical_dom_sf"/>
</dbReference>
<dbReference type="PRINTS" id="PR00038">
    <property type="entry name" value="HTHLUXR"/>
</dbReference>
<dbReference type="GO" id="GO:0005524">
    <property type="term" value="F:ATP binding"/>
    <property type="evidence" value="ECO:0007669"/>
    <property type="project" value="UniProtKB-KW"/>
</dbReference>
<dbReference type="Pfam" id="PF25872">
    <property type="entry name" value="HTH_77"/>
    <property type="match status" value="1"/>
</dbReference>
<dbReference type="Gene3D" id="1.25.40.10">
    <property type="entry name" value="Tetratricopeptide repeat domain"/>
    <property type="match status" value="1"/>
</dbReference>
<dbReference type="InterPro" id="IPR027417">
    <property type="entry name" value="P-loop_NTPase"/>
</dbReference>
<evidence type="ECO:0000259" key="1">
    <source>
        <dbReference type="PROSITE" id="PS50043"/>
    </source>
</evidence>
<dbReference type="SUPFAM" id="SSF52540">
    <property type="entry name" value="P-loop containing nucleoside triphosphate hydrolases"/>
    <property type="match status" value="1"/>
</dbReference>
<dbReference type="EMBL" id="JBHSBL010000029">
    <property type="protein sequence ID" value="MFC4071776.1"/>
    <property type="molecule type" value="Genomic_DNA"/>
</dbReference>
<dbReference type="InterPro" id="IPR000792">
    <property type="entry name" value="Tscrpt_reg_LuxR_C"/>
</dbReference>
<keyword evidence="2" id="KW-0547">Nucleotide-binding</keyword>
<dbReference type="RefSeq" id="WP_378072654.1">
    <property type="nucleotide sequence ID" value="NZ_JBHSBL010000029.1"/>
</dbReference>
<dbReference type="PROSITE" id="PS00622">
    <property type="entry name" value="HTH_LUXR_1"/>
    <property type="match status" value="1"/>
</dbReference>
<dbReference type="Pfam" id="PF00196">
    <property type="entry name" value="GerE"/>
    <property type="match status" value="1"/>
</dbReference>
<dbReference type="Gene3D" id="1.10.10.10">
    <property type="entry name" value="Winged helix-like DNA-binding domain superfamily/Winged helix DNA-binding domain"/>
    <property type="match status" value="1"/>
</dbReference>
<evidence type="ECO:0000313" key="3">
    <source>
        <dbReference type="Proteomes" id="UP001595867"/>
    </source>
</evidence>
<organism evidence="2 3">
    <name type="scientific">Actinoplanes subglobosus</name>
    <dbReference type="NCBI Taxonomy" id="1547892"/>
    <lineage>
        <taxon>Bacteria</taxon>
        <taxon>Bacillati</taxon>
        <taxon>Actinomycetota</taxon>
        <taxon>Actinomycetes</taxon>
        <taxon>Micromonosporales</taxon>
        <taxon>Micromonosporaceae</taxon>
        <taxon>Actinoplanes</taxon>
    </lineage>
</organism>
<sequence>MPTTRFVGRRTDLESVRRRLAESRLVTLTGVGGVGKTRLAVELTRTLGGAFPDGIRMIDLSAVGETGQIAQAVVTALAVIDRSIGTPESKLIAHLTGRRTLLILDNCEHVAEGCSALIEEILDHTEQVRVLATSRRTLGVPGEHLYPVQPLAVPDMSRLSGPEDLGAVEAVQLLVDRARATQPEFALTDANLAAAARLCVRLDGLPLAIELASTRLRSLSVQELAERLETRLDLLTGHGGRTRQRTLRAVMEWSHSLCSPRQRLLWARLSVFAGTFDLRAAEAVCAGAGLPHDDVLDELDQLVAQSVVTAEPTGTTVRFRLLETIRQYGRERLTELGELDDLRNRHLDHYLATAREVAAGWATPGQREGLSRLRSEYPNLRAALDHALAAADRGRHALELVTALRQLWYADAYLSEGRDWLERALLAAPAGATHEDRRARADTLWVAAWVTLLQGDHERAAARLDECESLAGSSGPDRAVGYVSALRGTSLLFRDRLPQAQAAYEQAATVFRAIGDMEGLLWTLFQLAITASHQGDGVRAERICRESIEISESTGERLCRSYAVWVLAFDTWRRADAARAEKFMAEGLAGQRDFHDAVGVALLIELAAWIAGTRDEPATSARFLSVADSVWESIGTRLTAFGPPLQEHRLACEESLRARLEPAALRVARTPPRFTSVDDAISAVLEPDPKPAPRAGRPSVLTGREREIAHLLADGLSNREIAARLVISPRTVDGHVERILAKLGFSTRTQVAVWVARNG</sequence>
<dbReference type="PANTHER" id="PTHR47691">
    <property type="entry name" value="REGULATOR-RELATED"/>
    <property type="match status" value="1"/>
</dbReference>
<dbReference type="InterPro" id="IPR036388">
    <property type="entry name" value="WH-like_DNA-bd_sf"/>
</dbReference>
<protein>
    <submittedName>
        <fullName evidence="2">ATP-binding protein</fullName>
    </submittedName>
</protein>
<keyword evidence="3" id="KW-1185">Reference proteome</keyword>
<dbReference type="PRINTS" id="PR00364">
    <property type="entry name" value="DISEASERSIST"/>
</dbReference>
<dbReference type="InterPro" id="IPR002182">
    <property type="entry name" value="NB-ARC"/>
</dbReference>
<dbReference type="Gene3D" id="3.40.50.300">
    <property type="entry name" value="P-loop containing nucleotide triphosphate hydrolases"/>
    <property type="match status" value="1"/>
</dbReference>
<dbReference type="CDD" id="cd06170">
    <property type="entry name" value="LuxR_C_like"/>
    <property type="match status" value="1"/>
</dbReference>
<gene>
    <name evidence="2" type="ORF">ACFO0C_43145</name>
</gene>
<accession>A0ABV8J6V8</accession>
<dbReference type="PROSITE" id="PS50043">
    <property type="entry name" value="HTH_LUXR_2"/>
    <property type="match status" value="1"/>
</dbReference>